<feature type="region of interest" description="Disordered" evidence="1">
    <location>
        <begin position="84"/>
        <end position="103"/>
    </location>
</feature>
<sequence length="136" mass="16119">MKRQWLGYLSLAAVWSVLPLQFSHAADVLCEDKTLNLRQQLEYAQTYDNQQRIRGLQRALQSIEKNCTNERVLAEAAEKVRESEEEVSERELELEHALRDGDEDKIQKRREKLAEEVRELEEHIQELHSLQHRLNE</sequence>
<proteinExistence type="predicted"/>
<name>A0A2A4HIC6_9GAMM</name>
<evidence type="ECO:0000256" key="1">
    <source>
        <dbReference type="SAM" id="MobiDB-lite"/>
    </source>
</evidence>
<dbReference type="RefSeq" id="WP_096653095.1">
    <property type="nucleotide sequence ID" value="NZ_NWUX01000016.1"/>
</dbReference>
<feature type="compositionally biased region" description="Basic and acidic residues" evidence="1">
    <location>
        <begin position="89"/>
        <end position="103"/>
    </location>
</feature>
<keyword evidence="2" id="KW-0732">Signal</keyword>
<evidence type="ECO:0000256" key="2">
    <source>
        <dbReference type="SAM" id="SignalP"/>
    </source>
</evidence>
<accession>A0A2A4HIC6</accession>
<dbReference type="OrthoDB" id="8689941at2"/>
<evidence type="ECO:0000313" key="3">
    <source>
        <dbReference type="EMBL" id="PCF94662.1"/>
    </source>
</evidence>
<dbReference type="Pfam" id="PF06476">
    <property type="entry name" value="DUF1090"/>
    <property type="match status" value="1"/>
</dbReference>
<reference evidence="4" key="1">
    <citation type="submission" date="2017-09" db="EMBL/GenBank/DDBJ databases">
        <authorList>
            <person name="Cho G.-S."/>
            <person name="Oguntoyinbo F.A."/>
            <person name="Cnockaert M."/>
            <person name="Kabisch J."/>
            <person name="Neve H."/>
            <person name="Bockelmann W."/>
            <person name="Wenning M."/>
            <person name="Franz C.M."/>
            <person name="Vandamme P."/>
        </authorList>
    </citation>
    <scope>NUCLEOTIDE SEQUENCE [LARGE SCALE GENOMIC DNA]</scope>
    <source>
        <strain evidence="4">MBT G8648</strain>
    </source>
</reference>
<feature type="chain" id="PRO_5012743019" description="DUF1090 domain-containing protein" evidence="2">
    <location>
        <begin position="26"/>
        <end position="136"/>
    </location>
</feature>
<dbReference type="Proteomes" id="UP000218677">
    <property type="component" value="Unassembled WGS sequence"/>
</dbReference>
<gene>
    <name evidence="3" type="ORF">CPA45_15705</name>
</gene>
<evidence type="ECO:0000313" key="4">
    <source>
        <dbReference type="Proteomes" id="UP000218677"/>
    </source>
</evidence>
<keyword evidence="4" id="KW-1185">Reference proteome</keyword>
<protein>
    <recommendedName>
        <fullName evidence="5">DUF1090 domain-containing protein</fullName>
    </recommendedName>
</protein>
<organism evidence="3 4">
    <name type="scientific">Vreelandella nigrificans</name>
    <dbReference type="NCBI Taxonomy" id="2042704"/>
    <lineage>
        <taxon>Bacteria</taxon>
        <taxon>Pseudomonadati</taxon>
        <taxon>Pseudomonadota</taxon>
        <taxon>Gammaproteobacteria</taxon>
        <taxon>Oceanospirillales</taxon>
        <taxon>Halomonadaceae</taxon>
        <taxon>Vreelandella</taxon>
    </lineage>
</organism>
<comment type="caution">
    <text evidence="3">The sequence shown here is derived from an EMBL/GenBank/DDBJ whole genome shotgun (WGS) entry which is preliminary data.</text>
</comment>
<dbReference type="EMBL" id="NWUX01000016">
    <property type="protein sequence ID" value="PCF94662.1"/>
    <property type="molecule type" value="Genomic_DNA"/>
</dbReference>
<dbReference type="InterPro" id="IPR009468">
    <property type="entry name" value="DUF1090"/>
</dbReference>
<dbReference type="AlphaFoldDB" id="A0A2A4HIC6"/>
<feature type="signal peptide" evidence="2">
    <location>
        <begin position="1"/>
        <end position="25"/>
    </location>
</feature>
<evidence type="ECO:0008006" key="5">
    <source>
        <dbReference type="Google" id="ProtNLM"/>
    </source>
</evidence>